<evidence type="ECO:0000256" key="1">
    <source>
        <dbReference type="ARBA" id="ARBA00005495"/>
    </source>
</evidence>
<evidence type="ECO:0000256" key="3">
    <source>
        <dbReference type="ARBA" id="ARBA00022833"/>
    </source>
</evidence>
<dbReference type="AlphaFoldDB" id="A0A7W7YUG0"/>
<accession>A0A7W7YUG0</accession>
<evidence type="ECO:0000259" key="5">
    <source>
        <dbReference type="PROSITE" id="PS51891"/>
    </source>
</evidence>
<keyword evidence="3" id="KW-0862">Zinc</keyword>
<sequence length="128" mass="14006">MTSFAGSCLCGRVSFTVGGLPKRIGICHCTDCRQESGSAFTFYGIWPAGQFEAAGETAAFSGRCFCPHCGSRLFSLDADEAEIKLGALSEAPTPFTPTYELWIKRREPWLRPIEGAEQYEEDRPASPT</sequence>
<dbReference type="SUPFAM" id="SSF51316">
    <property type="entry name" value="Mss4-like"/>
    <property type="match status" value="1"/>
</dbReference>
<gene>
    <name evidence="6" type="ORF">HNQ66_001738</name>
</gene>
<evidence type="ECO:0000256" key="4">
    <source>
        <dbReference type="ARBA" id="ARBA00023239"/>
    </source>
</evidence>
<dbReference type="Pfam" id="PF04828">
    <property type="entry name" value="GFA"/>
    <property type="match status" value="1"/>
</dbReference>
<comment type="caution">
    <text evidence="6">The sequence shown here is derived from an EMBL/GenBank/DDBJ whole genome shotgun (WGS) entry which is preliminary data.</text>
</comment>
<name>A0A7W7YUG0_9HYPH</name>
<dbReference type="InterPro" id="IPR006913">
    <property type="entry name" value="CENP-V/GFA"/>
</dbReference>
<dbReference type="PANTHER" id="PTHR33337">
    <property type="entry name" value="GFA DOMAIN-CONTAINING PROTEIN"/>
    <property type="match status" value="1"/>
</dbReference>
<organism evidence="6 7">
    <name type="scientific">Shinella fusca</name>
    <dbReference type="NCBI Taxonomy" id="544480"/>
    <lineage>
        <taxon>Bacteria</taxon>
        <taxon>Pseudomonadati</taxon>
        <taxon>Pseudomonadota</taxon>
        <taxon>Alphaproteobacteria</taxon>
        <taxon>Hyphomicrobiales</taxon>
        <taxon>Rhizobiaceae</taxon>
        <taxon>Shinella</taxon>
    </lineage>
</organism>
<evidence type="ECO:0000313" key="7">
    <source>
        <dbReference type="Proteomes" id="UP000535406"/>
    </source>
</evidence>
<proteinExistence type="inferred from homology"/>
<keyword evidence="7" id="KW-1185">Reference proteome</keyword>
<dbReference type="RefSeq" id="WP_184143090.1">
    <property type="nucleotide sequence ID" value="NZ_JACHIK010000004.1"/>
</dbReference>
<dbReference type="PANTHER" id="PTHR33337:SF40">
    <property type="entry name" value="CENP-V_GFA DOMAIN-CONTAINING PROTEIN-RELATED"/>
    <property type="match status" value="1"/>
</dbReference>
<feature type="domain" description="CENP-V/GFA" evidence="5">
    <location>
        <begin position="4"/>
        <end position="110"/>
    </location>
</feature>
<keyword evidence="4" id="KW-0456">Lyase</keyword>
<dbReference type="GO" id="GO:0016846">
    <property type="term" value="F:carbon-sulfur lyase activity"/>
    <property type="evidence" value="ECO:0007669"/>
    <property type="project" value="InterPro"/>
</dbReference>
<keyword evidence="2" id="KW-0479">Metal-binding</keyword>
<evidence type="ECO:0000256" key="2">
    <source>
        <dbReference type="ARBA" id="ARBA00022723"/>
    </source>
</evidence>
<comment type="similarity">
    <text evidence="1">Belongs to the Gfa family.</text>
</comment>
<evidence type="ECO:0000313" key="6">
    <source>
        <dbReference type="EMBL" id="MBB5042342.1"/>
    </source>
</evidence>
<dbReference type="EMBL" id="JACHIK010000004">
    <property type="protein sequence ID" value="MBB5042342.1"/>
    <property type="molecule type" value="Genomic_DNA"/>
</dbReference>
<dbReference type="PROSITE" id="PS51891">
    <property type="entry name" value="CENP_V_GFA"/>
    <property type="match status" value="1"/>
</dbReference>
<dbReference type="Gene3D" id="3.90.1590.10">
    <property type="entry name" value="glutathione-dependent formaldehyde- activating enzyme (gfa)"/>
    <property type="match status" value="1"/>
</dbReference>
<protein>
    <recommendedName>
        <fullName evidence="5">CENP-V/GFA domain-containing protein</fullName>
    </recommendedName>
</protein>
<dbReference type="InterPro" id="IPR011057">
    <property type="entry name" value="Mss4-like_sf"/>
</dbReference>
<dbReference type="GO" id="GO:0046872">
    <property type="term" value="F:metal ion binding"/>
    <property type="evidence" value="ECO:0007669"/>
    <property type="project" value="UniProtKB-KW"/>
</dbReference>
<dbReference type="Proteomes" id="UP000535406">
    <property type="component" value="Unassembled WGS sequence"/>
</dbReference>
<reference evidence="6 7" key="1">
    <citation type="submission" date="2020-08" db="EMBL/GenBank/DDBJ databases">
        <title>Genomic Encyclopedia of Type Strains, Phase IV (KMG-IV): sequencing the most valuable type-strain genomes for metagenomic binning, comparative biology and taxonomic classification.</title>
        <authorList>
            <person name="Goeker M."/>
        </authorList>
    </citation>
    <scope>NUCLEOTIDE SEQUENCE [LARGE SCALE GENOMIC DNA]</scope>
    <source>
        <strain evidence="6 7">DSM 21319</strain>
    </source>
</reference>